<reference evidence="2" key="1">
    <citation type="submission" date="2021-01" db="UniProtKB">
        <authorList>
            <consortium name="EnsemblMetazoa"/>
        </authorList>
    </citation>
    <scope>IDENTIFICATION</scope>
</reference>
<dbReference type="GeneID" id="111255562"/>
<protein>
    <submittedName>
        <fullName evidence="2">Uncharacterized protein</fullName>
    </submittedName>
</protein>
<feature type="region of interest" description="Disordered" evidence="1">
    <location>
        <begin position="102"/>
        <end position="134"/>
    </location>
</feature>
<dbReference type="KEGG" id="vde:111255562"/>
<feature type="region of interest" description="Disordered" evidence="1">
    <location>
        <begin position="257"/>
        <end position="280"/>
    </location>
</feature>
<dbReference type="Proteomes" id="UP000594260">
    <property type="component" value="Unplaced"/>
</dbReference>
<proteinExistence type="predicted"/>
<dbReference type="EnsemblMetazoa" id="XM_022817645">
    <property type="protein sequence ID" value="XP_022673380"/>
    <property type="gene ID" value="LOC111255562"/>
</dbReference>
<dbReference type="RefSeq" id="XP_022673383.1">
    <property type="nucleotide sequence ID" value="XM_022817648.1"/>
</dbReference>
<dbReference type="RefSeq" id="XP_022673382.1">
    <property type="nucleotide sequence ID" value="XM_022817647.1"/>
</dbReference>
<dbReference type="EnsemblMetazoa" id="XM_022817647">
    <property type="protein sequence ID" value="XP_022673382"/>
    <property type="gene ID" value="LOC111255562"/>
</dbReference>
<feature type="region of interest" description="Disordered" evidence="1">
    <location>
        <begin position="1"/>
        <end position="25"/>
    </location>
</feature>
<dbReference type="RefSeq" id="XP_022673381.1">
    <property type="nucleotide sequence ID" value="XM_022817646.1"/>
</dbReference>
<dbReference type="EnsemblMetazoa" id="XM_022817648">
    <property type="protein sequence ID" value="XP_022673383"/>
    <property type="gene ID" value="LOC111255562"/>
</dbReference>
<evidence type="ECO:0000313" key="3">
    <source>
        <dbReference type="Proteomes" id="UP000594260"/>
    </source>
</evidence>
<sequence length="732" mass="79849">MASITLRPDTESLGAIAGQSSPTTAKKARIKFTPYRNNTPVEELRRKQLELQSPDHLNAVMLLSSSINSEADRGNCKDIVLPYLQDIQDGAAKRICHKKKESLKSSTAEHHDAKHTPITVTTSNGPSDTSDSFSRLKPEKKHYLHLPYSRNSILDLYRWQCARKEKIRLMARRKRKENAQTDSGALIQIESDVNSHRESNVRTTQDRLPSTERADAIIQAPASRNLFIANTFGTHDTNVNRTNLVINGTFRRKDVKVTSVESSPAETPKPRSVKSPSFAMTTQPQYGTSCSYQLSAYKLSCTRNREKPKKLKSVALQREVYDGKLVTYSKALKPQPVSPLKVARVITYKPAIAAASNKGNSESGAKTGPQAGEVDRSDRETPVQAQTARESQNSQQNRAIDLPKYSVEDDCVQKVMATKKKQDISDVSLSDTPPCLKKLSSNFIPPEVLTAITTKSAIDGHKMNIADLRSKTLIETQGKPYGANLAEGIVPKDSAAFTSPTVNPRLHLENKKATRCISVSWSQKAEEPVVSPTISQSSPTKAPNIFVSPTSIGSHFRPLIISNNRTILLNEATVSNLTSSQPLPIANVQQGSTSYRRPVLISTSRPPSVETSSELYAGILSGSTTIFSSIGEQIIVNPPPTVATYVPSIATLLPAIGLTDLARSCVLLPVSNCPNATTSDAPGNPVPLFSTQIIQSSPSPNCAQSVQHSSVPLNSSEKVDQTIYHFPHGYSL</sequence>
<dbReference type="InParanoid" id="A0A7M7L0I3"/>
<evidence type="ECO:0000313" key="2">
    <source>
        <dbReference type="EnsemblMetazoa" id="XP_022673381"/>
    </source>
</evidence>
<feature type="compositionally biased region" description="Polar residues" evidence="1">
    <location>
        <begin position="118"/>
        <end position="133"/>
    </location>
</feature>
<organism evidence="2 3">
    <name type="scientific">Varroa destructor</name>
    <name type="common">Honeybee mite</name>
    <dbReference type="NCBI Taxonomy" id="109461"/>
    <lineage>
        <taxon>Eukaryota</taxon>
        <taxon>Metazoa</taxon>
        <taxon>Ecdysozoa</taxon>
        <taxon>Arthropoda</taxon>
        <taxon>Chelicerata</taxon>
        <taxon>Arachnida</taxon>
        <taxon>Acari</taxon>
        <taxon>Parasitiformes</taxon>
        <taxon>Mesostigmata</taxon>
        <taxon>Gamasina</taxon>
        <taxon>Dermanyssoidea</taxon>
        <taxon>Varroidae</taxon>
        <taxon>Varroa</taxon>
    </lineage>
</organism>
<dbReference type="EnsemblMetazoa" id="XM_022817649">
    <property type="protein sequence ID" value="XP_022673384"/>
    <property type="gene ID" value="LOC111255562"/>
</dbReference>
<feature type="compositionally biased region" description="Polar residues" evidence="1">
    <location>
        <begin position="383"/>
        <end position="398"/>
    </location>
</feature>
<feature type="region of interest" description="Disordered" evidence="1">
    <location>
        <begin position="355"/>
        <end position="402"/>
    </location>
</feature>
<evidence type="ECO:0000256" key="1">
    <source>
        <dbReference type="SAM" id="MobiDB-lite"/>
    </source>
</evidence>
<dbReference type="RefSeq" id="XP_022673380.1">
    <property type="nucleotide sequence ID" value="XM_022817645.1"/>
</dbReference>
<name>A0A7M7L0I3_VARDE</name>
<dbReference type="RefSeq" id="XP_022673384.1">
    <property type="nucleotide sequence ID" value="XM_022817649.1"/>
</dbReference>
<keyword evidence="3" id="KW-1185">Reference proteome</keyword>
<accession>A0A7M7L0I3</accession>
<dbReference type="EnsemblMetazoa" id="XM_022817646">
    <property type="protein sequence ID" value="XP_022673381"/>
    <property type="gene ID" value="LOC111255562"/>
</dbReference>
<dbReference type="AlphaFoldDB" id="A0A7M7L0I3"/>